<protein>
    <recommendedName>
        <fullName evidence="5">Thiamine diphosphokinase</fullName>
        <ecNumber evidence="5">2.7.6.2</ecNumber>
    </recommendedName>
</protein>
<dbReference type="InterPro" id="IPR006282">
    <property type="entry name" value="Thi_PPkinase"/>
</dbReference>
<keyword evidence="3 7" id="KW-0418">Kinase</keyword>
<dbReference type="GO" id="GO:0009229">
    <property type="term" value="P:thiamine diphosphate biosynthetic process"/>
    <property type="evidence" value="ECO:0007669"/>
    <property type="project" value="InterPro"/>
</dbReference>
<dbReference type="GO" id="GO:0016301">
    <property type="term" value="F:kinase activity"/>
    <property type="evidence" value="ECO:0007669"/>
    <property type="project" value="UniProtKB-KW"/>
</dbReference>
<keyword evidence="1" id="KW-0808">Transferase</keyword>
<comment type="caution">
    <text evidence="7">The sequence shown here is derived from an EMBL/GenBank/DDBJ whole genome shotgun (WGS) entry which is preliminary data.</text>
</comment>
<dbReference type="GO" id="GO:0004788">
    <property type="term" value="F:thiamine diphosphokinase activity"/>
    <property type="evidence" value="ECO:0007669"/>
    <property type="project" value="UniProtKB-UniRule"/>
</dbReference>
<dbReference type="EMBL" id="MWWS01000009">
    <property type="protein sequence ID" value="OZG48629.1"/>
    <property type="molecule type" value="Genomic_DNA"/>
</dbReference>
<dbReference type="GO" id="GO:0005524">
    <property type="term" value="F:ATP binding"/>
    <property type="evidence" value="ECO:0007669"/>
    <property type="project" value="UniProtKB-KW"/>
</dbReference>
<dbReference type="PANTHER" id="PTHR41299">
    <property type="entry name" value="THIAMINE PYROPHOSPHOKINASE"/>
    <property type="match status" value="1"/>
</dbReference>
<keyword evidence="8" id="KW-1185">Reference proteome</keyword>
<dbReference type="GO" id="GO:0030975">
    <property type="term" value="F:thiamine binding"/>
    <property type="evidence" value="ECO:0007669"/>
    <property type="project" value="InterPro"/>
</dbReference>
<dbReference type="CDD" id="cd07995">
    <property type="entry name" value="TPK"/>
    <property type="match status" value="1"/>
</dbReference>
<dbReference type="NCBIfam" id="TIGR01378">
    <property type="entry name" value="thi_PPkinase"/>
    <property type="match status" value="1"/>
</dbReference>
<dbReference type="InterPro" id="IPR007373">
    <property type="entry name" value="Thiamin_PyroPKinase_B1-bd"/>
</dbReference>
<evidence type="ECO:0000256" key="4">
    <source>
        <dbReference type="ARBA" id="ARBA00022840"/>
    </source>
</evidence>
<dbReference type="AlphaFoldDB" id="A0A261EP45"/>
<gene>
    <name evidence="7" type="ORF">BOCO_1325</name>
</gene>
<feature type="domain" description="Thiamin pyrophosphokinase thiamin-binding" evidence="6">
    <location>
        <begin position="147"/>
        <end position="212"/>
    </location>
</feature>
<evidence type="ECO:0000313" key="8">
    <source>
        <dbReference type="Proteomes" id="UP000216004"/>
    </source>
</evidence>
<evidence type="ECO:0000256" key="5">
    <source>
        <dbReference type="NCBIfam" id="TIGR01378"/>
    </source>
</evidence>
<evidence type="ECO:0000256" key="1">
    <source>
        <dbReference type="ARBA" id="ARBA00022679"/>
    </source>
</evidence>
<dbReference type="EC" id="2.7.6.2" evidence="5"/>
<dbReference type="SUPFAM" id="SSF63999">
    <property type="entry name" value="Thiamin pyrophosphokinase, catalytic domain"/>
    <property type="match status" value="1"/>
</dbReference>
<evidence type="ECO:0000256" key="3">
    <source>
        <dbReference type="ARBA" id="ARBA00022777"/>
    </source>
</evidence>
<dbReference type="InterPro" id="IPR007371">
    <property type="entry name" value="TPK_catalytic"/>
</dbReference>
<keyword evidence="4" id="KW-0067">ATP-binding</keyword>
<dbReference type="InterPro" id="IPR053149">
    <property type="entry name" value="TPK"/>
</dbReference>
<organism evidence="7 8">
    <name type="scientific">Bombiscardovia coagulans</name>
    <dbReference type="NCBI Taxonomy" id="686666"/>
    <lineage>
        <taxon>Bacteria</taxon>
        <taxon>Bacillati</taxon>
        <taxon>Actinomycetota</taxon>
        <taxon>Actinomycetes</taxon>
        <taxon>Bifidobacteriales</taxon>
        <taxon>Bifidobacteriaceae</taxon>
        <taxon>Bombiscardovia</taxon>
    </lineage>
</organism>
<dbReference type="OrthoDB" id="9804377at2"/>
<dbReference type="Gene3D" id="3.40.50.10240">
    <property type="entry name" value="Thiamin pyrophosphokinase, catalytic domain"/>
    <property type="match status" value="1"/>
</dbReference>
<keyword evidence="2" id="KW-0547">Nucleotide-binding</keyword>
<reference evidence="7 8" key="1">
    <citation type="journal article" date="2017" name="BMC Genomics">
        <title>Comparative genomic and phylogenomic analyses of the Bifidobacteriaceae family.</title>
        <authorList>
            <person name="Lugli G.A."/>
            <person name="Milani C."/>
            <person name="Turroni F."/>
            <person name="Duranti S."/>
            <person name="Mancabelli L."/>
            <person name="Mangifesta M."/>
            <person name="Ferrario C."/>
            <person name="Modesto M."/>
            <person name="Mattarelli P."/>
            <person name="Jiri K."/>
            <person name="van Sinderen D."/>
            <person name="Ventura M."/>
        </authorList>
    </citation>
    <scope>NUCLEOTIDE SEQUENCE [LARGE SCALE GENOMIC DNA]</scope>
    <source>
        <strain evidence="7 8">DSM 22924</strain>
    </source>
</reference>
<name>A0A261EP45_9BIFI</name>
<accession>A0A261EP45</accession>
<dbReference type="Pfam" id="PF04263">
    <property type="entry name" value="TPK_catalytic"/>
    <property type="match status" value="1"/>
</dbReference>
<evidence type="ECO:0000256" key="2">
    <source>
        <dbReference type="ARBA" id="ARBA00022741"/>
    </source>
</evidence>
<dbReference type="Pfam" id="PF04265">
    <property type="entry name" value="TPK_B1_binding"/>
    <property type="match status" value="1"/>
</dbReference>
<evidence type="ECO:0000313" key="7">
    <source>
        <dbReference type="EMBL" id="OZG48629.1"/>
    </source>
</evidence>
<sequence length="252" mass="26807">MTEASIPGGTCLVFAAGDYYPEPTALPSYDCLLAADGGADHAQQAGLDPNFTVGDFDSISRKPTSDSTHIVLPAEKDDTDMVACLKLAWGKGYHQFHIYGGLGGRIDHSIANVTTLCMLAQAGGIGFLHGQGTMVTAVSNGSLSFPSWKPKGNRMISVFSATDTSEGVNVLGLKYELKHAQMDMTMSRGSGISNEFLDGQPSVISVDAGTLLLTYPIETPQPRWESRLPAQRSLGDVTTETSCHLKVHTSKP</sequence>
<dbReference type="Proteomes" id="UP000216004">
    <property type="component" value="Unassembled WGS sequence"/>
</dbReference>
<dbReference type="PANTHER" id="PTHR41299:SF1">
    <property type="entry name" value="THIAMINE PYROPHOSPHOKINASE"/>
    <property type="match status" value="1"/>
</dbReference>
<dbReference type="InterPro" id="IPR036759">
    <property type="entry name" value="TPK_catalytic_sf"/>
</dbReference>
<proteinExistence type="predicted"/>
<evidence type="ECO:0000259" key="6">
    <source>
        <dbReference type="SMART" id="SM00983"/>
    </source>
</evidence>
<dbReference type="SMART" id="SM00983">
    <property type="entry name" value="TPK_B1_binding"/>
    <property type="match status" value="1"/>
</dbReference>
<dbReference type="RefSeq" id="WP_094723504.1">
    <property type="nucleotide sequence ID" value="NZ_MWWS01000009.1"/>
</dbReference>
<dbReference type="GO" id="GO:0006772">
    <property type="term" value="P:thiamine metabolic process"/>
    <property type="evidence" value="ECO:0007669"/>
    <property type="project" value="UniProtKB-UniRule"/>
</dbReference>